<dbReference type="SUPFAM" id="SSF51735">
    <property type="entry name" value="NAD(P)-binding Rossmann-fold domains"/>
    <property type="match status" value="1"/>
</dbReference>
<sequence>MRSCKRAKTVKRAIFTSSAGTVNVEENFKPVYDETSWSDMEFVRRVKMTGWV</sequence>
<dbReference type="AlphaFoldDB" id="A0AAV9AWD0"/>
<proteinExistence type="predicted"/>
<dbReference type="Gene3D" id="3.40.50.720">
    <property type="entry name" value="NAD(P)-binding Rossmann-like Domain"/>
    <property type="match status" value="1"/>
</dbReference>
<protein>
    <submittedName>
        <fullName evidence="1">Bifunctional dihydroflavonol 4-reductase/flavanone 4-reductase</fullName>
    </submittedName>
</protein>
<name>A0AAV9AWD0_ACOGR</name>
<accession>A0AAV9AWD0</accession>
<evidence type="ECO:0000313" key="1">
    <source>
        <dbReference type="EMBL" id="KAK1268481.1"/>
    </source>
</evidence>
<keyword evidence="2" id="KW-1185">Reference proteome</keyword>
<comment type="caution">
    <text evidence="1">The sequence shown here is derived from an EMBL/GenBank/DDBJ whole genome shotgun (WGS) entry which is preliminary data.</text>
</comment>
<gene>
    <name evidence="1" type="ORF">QJS04_geneDACA005125</name>
</gene>
<reference evidence="1" key="1">
    <citation type="journal article" date="2023" name="Nat. Commun.">
        <title>Diploid and tetraploid genomes of Acorus and the evolution of monocots.</title>
        <authorList>
            <person name="Ma L."/>
            <person name="Liu K.W."/>
            <person name="Li Z."/>
            <person name="Hsiao Y.Y."/>
            <person name="Qi Y."/>
            <person name="Fu T."/>
            <person name="Tang G.D."/>
            <person name="Zhang D."/>
            <person name="Sun W.H."/>
            <person name="Liu D.K."/>
            <person name="Li Y."/>
            <person name="Chen G.Z."/>
            <person name="Liu X.D."/>
            <person name="Liao X.Y."/>
            <person name="Jiang Y.T."/>
            <person name="Yu X."/>
            <person name="Hao Y."/>
            <person name="Huang J."/>
            <person name="Zhao X.W."/>
            <person name="Ke S."/>
            <person name="Chen Y.Y."/>
            <person name="Wu W.L."/>
            <person name="Hsu J.L."/>
            <person name="Lin Y.F."/>
            <person name="Huang M.D."/>
            <person name="Li C.Y."/>
            <person name="Huang L."/>
            <person name="Wang Z.W."/>
            <person name="Zhao X."/>
            <person name="Zhong W.Y."/>
            <person name="Peng D.H."/>
            <person name="Ahmad S."/>
            <person name="Lan S."/>
            <person name="Zhang J.S."/>
            <person name="Tsai W.C."/>
            <person name="Van de Peer Y."/>
            <person name="Liu Z.J."/>
        </authorList>
    </citation>
    <scope>NUCLEOTIDE SEQUENCE</scope>
    <source>
        <strain evidence="1">SCP</strain>
    </source>
</reference>
<evidence type="ECO:0000313" key="2">
    <source>
        <dbReference type="Proteomes" id="UP001179952"/>
    </source>
</evidence>
<dbReference type="EMBL" id="JAUJYN010000006">
    <property type="protein sequence ID" value="KAK1268481.1"/>
    <property type="molecule type" value="Genomic_DNA"/>
</dbReference>
<reference evidence="1" key="2">
    <citation type="submission" date="2023-06" db="EMBL/GenBank/DDBJ databases">
        <authorList>
            <person name="Ma L."/>
            <person name="Liu K.-W."/>
            <person name="Li Z."/>
            <person name="Hsiao Y.-Y."/>
            <person name="Qi Y."/>
            <person name="Fu T."/>
            <person name="Tang G."/>
            <person name="Zhang D."/>
            <person name="Sun W.-H."/>
            <person name="Liu D.-K."/>
            <person name="Li Y."/>
            <person name="Chen G.-Z."/>
            <person name="Liu X.-D."/>
            <person name="Liao X.-Y."/>
            <person name="Jiang Y.-T."/>
            <person name="Yu X."/>
            <person name="Hao Y."/>
            <person name="Huang J."/>
            <person name="Zhao X.-W."/>
            <person name="Ke S."/>
            <person name="Chen Y.-Y."/>
            <person name="Wu W.-L."/>
            <person name="Hsu J.-L."/>
            <person name="Lin Y.-F."/>
            <person name="Huang M.-D."/>
            <person name="Li C.-Y."/>
            <person name="Huang L."/>
            <person name="Wang Z.-W."/>
            <person name="Zhao X."/>
            <person name="Zhong W.-Y."/>
            <person name="Peng D.-H."/>
            <person name="Ahmad S."/>
            <person name="Lan S."/>
            <person name="Zhang J.-S."/>
            <person name="Tsai W.-C."/>
            <person name="Van De Peer Y."/>
            <person name="Liu Z.-J."/>
        </authorList>
    </citation>
    <scope>NUCLEOTIDE SEQUENCE</scope>
    <source>
        <strain evidence="1">SCP</strain>
        <tissue evidence="1">Leaves</tissue>
    </source>
</reference>
<organism evidence="1 2">
    <name type="scientific">Acorus gramineus</name>
    <name type="common">Dwarf sweet flag</name>
    <dbReference type="NCBI Taxonomy" id="55184"/>
    <lineage>
        <taxon>Eukaryota</taxon>
        <taxon>Viridiplantae</taxon>
        <taxon>Streptophyta</taxon>
        <taxon>Embryophyta</taxon>
        <taxon>Tracheophyta</taxon>
        <taxon>Spermatophyta</taxon>
        <taxon>Magnoliopsida</taxon>
        <taxon>Liliopsida</taxon>
        <taxon>Acoraceae</taxon>
        <taxon>Acorus</taxon>
    </lineage>
</organism>
<dbReference type="Proteomes" id="UP001179952">
    <property type="component" value="Unassembled WGS sequence"/>
</dbReference>
<dbReference type="InterPro" id="IPR036291">
    <property type="entry name" value="NAD(P)-bd_dom_sf"/>
</dbReference>